<feature type="compositionally biased region" description="Polar residues" evidence="1">
    <location>
        <begin position="60"/>
        <end position="72"/>
    </location>
</feature>
<dbReference type="Proteomes" id="UP000178893">
    <property type="component" value="Unassembled WGS sequence"/>
</dbReference>
<feature type="compositionally biased region" description="Polar residues" evidence="1">
    <location>
        <begin position="31"/>
        <end position="44"/>
    </location>
</feature>
<name>A0A1G2DYH9_9BACT</name>
<proteinExistence type="predicted"/>
<evidence type="ECO:0000256" key="1">
    <source>
        <dbReference type="SAM" id="MobiDB-lite"/>
    </source>
</evidence>
<accession>A0A1G2DYH9</accession>
<evidence type="ECO:0000313" key="2">
    <source>
        <dbReference type="EMBL" id="OGZ18121.1"/>
    </source>
</evidence>
<protein>
    <submittedName>
        <fullName evidence="2">Uncharacterized protein</fullName>
    </submittedName>
</protein>
<organism evidence="2 3">
    <name type="scientific">Candidatus Nealsonbacteria bacterium RBG_13_37_56</name>
    <dbReference type="NCBI Taxonomy" id="1801661"/>
    <lineage>
        <taxon>Bacteria</taxon>
        <taxon>Candidatus Nealsoniibacteriota</taxon>
    </lineage>
</organism>
<feature type="region of interest" description="Disordered" evidence="1">
    <location>
        <begin position="29"/>
        <end position="72"/>
    </location>
</feature>
<comment type="caution">
    <text evidence="2">The sequence shown here is derived from an EMBL/GenBank/DDBJ whole genome shotgun (WGS) entry which is preliminary data.</text>
</comment>
<reference evidence="2 3" key="1">
    <citation type="journal article" date="2016" name="Nat. Commun.">
        <title>Thousands of microbial genomes shed light on interconnected biogeochemical processes in an aquifer system.</title>
        <authorList>
            <person name="Anantharaman K."/>
            <person name="Brown C.T."/>
            <person name="Hug L.A."/>
            <person name="Sharon I."/>
            <person name="Castelle C.J."/>
            <person name="Probst A.J."/>
            <person name="Thomas B.C."/>
            <person name="Singh A."/>
            <person name="Wilkins M.J."/>
            <person name="Karaoz U."/>
            <person name="Brodie E.L."/>
            <person name="Williams K.H."/>
            <person name="Hubbard S.S."/>
            <person name="Banfield J.F."/>
        </authorList>
    </citation>
    <scope>NUCLEOTIDE SEQUENCE [LARGE SCALE GENOMIC DNA]</scope>
</reference>
<sequence length="168" mass="18792">MNIIVILVAIVFLSVGVLFNQKSRLSKDDNVNQIASQETPSVMSATDEPRNSPTEKPIIKSQTTPLATTTPDSQNNILEYRYNQAEIIEVLPNSLILKSTDDTKTITNWYKEKIKSEGMNINTFVETNTNNNILNKLVGATGQKELRIEITKKGSDLSSQINISLKYF</sequence>
<dbReference type="AlphaFoldDB" id="A0A1G2DYH9"/>
<dbReference type="EMBL" id="MHLW01000015">
    <property type="protein sequence ID" value="OGZ18121.1"/>
    <property type="molecule type" value="Genomic_DNA"/>
</dbReference>
<gene>
    <name evidence="2" type="ORF">A2V72_02450</name>
</gene>
<evidence type="ECO:0000313" key="3">
    <source>
        <dbReference type="Proteomes" id="UP000178893"/>
    </source>
</evidence>